<protein>
    <submittedName>
        <fullName evidence="2">Methyltransferase domain-containing protein</fullName>
    </submittedName>
</protein>
<dbReference type="OrthoDB" id="9804312at2"/>
<evidence type="ECO:0000259" key="1">
    <source>
        <dbReference type="Pfam" id="PF13649"/>
    </source>
</evidence>
<evidence type="ECO:0000313" key="2">
    <source>
        <dbReference type="EMBL" id="SEJ79858.1"/>
    </source>
</evidence>
<dbReference type="InterPro" id="IPR041698">
    <property type="entry name" value="Methyltransf_25"/>
</dbReference>
<name>A0A1H7BQY0_9BACT</name>
<dbReference type="GO" id="GO:0032259">
    <property type="term" value="P:methylation"/>
    <property type="evidence" value="ECO:0007669"/>
    <property type="project" value="UniProtKB-KW"/>
</dbReference>
<gene>
    <name evidence="2" type="ORF">SAMN05192553_11424</name>
</gene>
<dbReference type="InterPro" id="IPR029063">
    <property type="entry name" value="SAM-dependent_MTases_sf"/>
</dbReference>
<keyword evidence="3" id="KW-1185">Reference proteome</keyword>
<dbReference type="STRING" id="1416801.SAMN05192553_11424"/>
<proteinExistence type="predicted"/>
<dbReference type="AlphaFoldDB" id="A0A1H7BQY0"/>
<keyword evidence="2" id="KW-0808">Transferase</keyword>
<dbReference type="EMBL" id="FNZH01000014">
    <property type="protein sequence ID" value="SEJ79858.1"/>
    <property type="molecule type" value="Genomic_DNA"/>
</dbReference>
<dbReference type="GO" id="GO:0008168">
    <property type="term" value="F:methyltransferase activity"/>
    <property type="evidence" value="ECO:0007669"/>
    <property type="project" value="UniProtKB-KW"/>
</dbReference>
<dbReference type="SUPFAM" id="SSF53335">
    <property type="entry name" value="S-adenosyl-L-methionine-dependent methyltransferases"/>
    <property type="match status" value="1"/>
</dbReference>
<dbReference type="CDD" id="cd02440">
    <property type="entry name" value="AdoMet_MTases"/>
    <property type="match status" value="1"/>
</dbReference>
<evidence type="ECO:0000313" key="3">
    <source>
        <dbReference type="Proteomes" id="UP000199403"/>
    </source>
</evidence>
<dbReference type="Proteomes" id="UP000199403">
    <property type="component" value="Unassembled WGS sequence"/>
</dbReference>
<dbReference type="Pfam" id="PF13649">
    <property type="entry name" value="Methyltransf_25"/>
    <property type="match status" value="1"/>
</dbReference>
<sequence length="208" mass="23612">MKAFWNERYKSADYVYGEKPNAFFASKITSLSPGKLLLPAEGEGRNAVFAASLGWEVWAFDFSEEGKRKAERLAEKNRVAIHYEVCDTNDVRYEADSFDLMGLFFAHFPEGVRATYHRKLAAFVKPGGKLLIEGFRKEHLELSRANPQAGGPKDESMLFSLDILRSDFPDFEWEQLEALTENLEEGSFHQGKSALIRALGTKRKQANH</sequence>
<accession>A0A1H7BQY0</accession>
<dbReference type="Gene3D" id="3.40.50.150">
    <property type="entry name" value="Vaccinia Virus protein VP39"/>
    <property type="match status" value="1"/>
</dbReference>
<reference evidence="3" key="1">
    <citation type="submission" date="2016-10" db="EMBL/GenBank/DDBJ databases">
        <authorList>
            <person name="Varghese N."/>
            <person name="Submissions S."/>
        </authorList>
    </citation>
    <scope>NUCLEOTIDE SEQUENCE [LARGE SCALE GENOMIC DNA]</scope>
    <source>
        <strain evidence="3">IBRC-M 10761</strain>
    </source>
</reference>
<feature type="domain" description="Methyltransferase" evidence="1">
    <location>
        <begin position="42"/>
        <end position="128"/>
    </location>
</feature>
<keyword evidence="2" id="KW-0489">Methyltransferase</keyword>
<dbReference type="RefSeq" id="WP_092178800.1">
    <property type="nucleotide sequence ID" value="NZ_FNZH01000014.1"/>
</dbReference>
<organism evidence="2 3">
    <name type="scientific">Cyclobacterium xiamenense</name>
    <dbReference type="NCBI Taxonomy" id="1297121"/>
    <lineage>
        <taxon>Bacteria</taxon>
        <taxon>Pseudomonadati</taxon>
        <taxon>Bacteroidota</taxon>
        <taxon>Cytophagia</taxon>
        <taxon>Cytophagales</taxon>
        <taxon>Cyclobacteriaceae</taxon>
        <taxon>Cyclobacterium</taxon>
    </lineage>
</organism>